<name>A0ABT0K0A1_9ACTN</name>
<dbReference type="PANTHER" id="PTHR21047">
    <property type="entry name" value="DTDP-6-DEOXY-D-GLUCOSE-3,5 EPIMERASE"/>
    <property type="match status" value="1"/>
</dbReference>
<dbReference type="InterPro" id="IPR011051">
    <property type="entry name" value="RmlC_Cupin_sf"/>
</dbReference>
<dbReference type="Proteomes" id="UP001201873">
    <property type="component" value="Unassembled WGS sequence"/>
</dbReference>
<gene>
    <name evidence="2" type="ORF">MXD59_15825</name>
</gene>
<keyword evidence="3" id="KW-1185">Reference proteome</keyword>
<evidence type="ECO:0000256" key="1">
    <source>
        <dbReference type="ARBA" id="ARBA00010154"/>
    </source>
</evidence>
<dbReference type="Pfam" id="PF00908">
    <property type="entry name" value="dTDP_sugar_isom"/>
    <property type="match status" value="1"/>
</dbReference>
<dbReference type="PANTHER" id="PTHR21047:SF2">
    <property type="entry name" value="THYMIDINE DIPHOSPHO-4-KETO-RHAMNOSE 3,5-EPIMERASE"/>
    <property type="match status" value="1"/>
</dbReference>
<comment type="caution">
    <text evidence="2">The sequence shown here is derived from an EMBL/GenBank/DDBJ whole genome shotgun (WGS) entry which is preliminary data.</text>
</comment>
<sequence>MIVTPTAIDGVWIVDVEPFTDARGMFARTFCAREFAAAGLTVEVAQASVAYNATAGTIRGLHWAHEPVRETKLVRVTRGALLDVVVDVRPDSPTHLRHVAVELSADNHRALFIAAGLAHGYQTLVDATEATYQMNVPFTPGHDRGLRFDDPRLAIAWPLPVSVISDKDRAWSLLPDGPIGGLAAAPAEPVGARTAP</sequence>
<dbReference type="InterPro" id="IPR000888">
    <property type="entry name" value="RmlC-like"/>
</dbReference>
<evidence type="ECO:0000313" key="3">
    <source>
        <dbReference type="Proteomes" id="UP001201873"/>
    </source>
</evidence>
<dbReference type="EMBL" id="JALKFT010000015">
    <property type="protein sequence ID" value="MCK9877226.1"/>
    <property type="molecule type" value="Genomic_DNA"/>
</dbReference>
<protein>
    <submittedName>
        <fullName evidence="2">dTDP-4-dehydrorhamnose 3,5-epimerase family protein</fullName>
    </submittedName>
</protein>
<dbReference type="InterPro" id="IPR014710">
    <property type="entry name" value="RmlC-like_jellyroll"/>
</dbReference>
<proteinExistence type="inferred from homology"/>
<comment type="similarity">
    <text evidence="1">Belongs to the dTDP-4-dehydrorhamnose 3,5-epimerase family.</text>
</comment>
<accession>A0ABT0K0A1</accession>
<dbReference type="Gene3D" id="2.60.120.10">
    <property type="entry name" value="Jelly Rolls"/>
    <property type="match status" value="1"/>
</dbReference>
<evidence type="ECO:0000313" key="2">
    <source>
        <dbReference type="EMBL" id="MCK9877226.1"/>
    </source>
</evidence>
<dbReference type="SUPFAM" id="SSF51182">
    <property type="entry name" value="RmlC-like cupins"/>
    <property type="match status" value="1"/>
</dbReference>
<reference evidence="2 3" key="1">
    <citation type="submission" date="2022-04" db="EMBL/GenBank/DDBJ databases">
        <title>Genome diversity in the genus Frankia.</title>
        <authorList>
            <person name="Carlos-Shanley C."/>
            <person name="Hahn D."/>
        </authorList>
    </citation>
    <scope>NUCLEOTIDE SEQUENCE [LARGE SCALE GENOMIC DNA]</scope>
    <source>
        <strain evidence="2 3">Ag45/Mut15</strain>
    </source>
</reference>
<organism evidence="2 3">
    <name type="scientific">Frankia umida</name>
    <dbReference type="NCBI Taxonomy" id="573489"/>
    <lineage>
        <taxon>Bacteria</taxon>
        <taxon>Bacillati</taxon>
        <taxon>Actinomycetota</taxon>
        <taxon>Actinomycetes</taxon>
        <taxon>Frankiales</taxon>
        <taxon>Frankiaceae</taxon>
        <taxon>Frankia</taxon>
    </lineage>
</organism>
<dbReference type="CDD" id="cd00438">
    <property type="entry name" value="cupin_RmlC"/>
    <property type="match status" value="1"/>
</dbReference>
<dbReference type="RefSeq" id="WP_248814344.1">
    <property type="nucleotide sequence ID" value="NZ_JALKFT010000015.1"/>
</dbReference>